<evidence type="ECO:0000256" key="7">
    <source>
        <dbReference type="SAM" id="Phobius"/>
    </source>
</evidence>
<dbReference type="AlphaFoldDB" id="A0A4U8Z5U8"/>
<feature type="transmembrane region" description="Helical" evidence="7">
    <location>
        <begin position="118"/>
        <end position="134"/>
    </location>
</feature>
<evidence type="ECO:0000256" key="6">
    <source>
        <dbReference type="ARBA" id="ARBA00023136"/>
    </source>
</evidence>
<dbReference type="PANTHER" id="PTHR21624">
    <property type="entry name" value="STEROL DESATURASE-RELATED PROTEIN"/>
    <property type="match status" value="1"/>
</dbReference>
<dbReference type="InterPro" id="IPR051689">
    <property type="entry name" value="Sterol_desaturase/TMEM195"/>
</dbReference>
<evidence type="ECO:0000256" key="3">
    <source>
        <dbReference type="ARBA" id="ARBA00022989"/>
    </source>
</evidence>
<dbReference type="GO" id="GO:0005506">
    <property type="term" value="F:iron ion binding"/>
    <property type="evidence" value="ECO:0007669"/>
    <property type="project" value="InterPro"/>
</dbReference>
<dbReference type="GO" id="GO:0016020">
    <property type="term" value="C:membrane"/>
    <property type="evidence" value="ECO:0007669"/>
    <property type="project" value="GOC"/>
</dbReference>
<dbReference type="Proteomes" id="UP000294360">
    <property type="component" value="Chromosome"/>
</dbReference>
<dbReference type="EMBL" id="LR536450">
    <property type="protein sequence ID" value="VFU10912.1"/>
    <property type="molecule type" value="Genomic_DNA"/>
</dbReference>
<accession>A0A4U8Z5U8</accession>
<evidence type="ECO:0000259" key="8">
    <source>
        <dbReference type="Pfam" id="PF04116"/>
    </source>
</evidence>
<keyword evidence="5" id="KW-0443">Lipid metabolism</keyword>
<protein>
    <submittedName>
        <fullName evidence="9">Sterol desaturase/sphingolipid hydroxylase, fatty acid hydroxylase superfamily</fullName>
    </submittedName>
</protein>
<dbReference type="OrthoDB" id="9770329at2"/>
<dbReference type="Pfam" id="PF04116">
    <property type="entry name" value="FA_hydroxylase"/>
    <property type="match status" value="1"/>
</dbReference>
<sequence>MASLPRAPALIVRRSSRGKGRIMELNLSFPQLRALIDGLPNKVAAAALPIMALAILAEMLVIQARGGRYPWQGSLVSVTIAIGHAIAQAIINGLILGVIAATVYQFRLSTIDVSFNNAPALVSLFLLADLAFYCEHRCAHRIRFLWASHSVHHSVDHMVFTAAFRLAWTPALSGVFLFYLPIVWLGFAPQWVFGMASASLTYQFFIHTELAPRIGWLEWALNTPSAHRVHHACNKEYIDKNFGGVLLIWDHLFGTYQAERKDIDIVYGVLPARSKPANPFVIAYEELWDMARDVLRARSWRERWGRMFGPPGWTA</sequence>
<evidence type="ECO:0000256" key="4">
    <source>
        <dbReference type="ARBA" id="ARBA00023002"/>
    </source>
</evidence>
<evidence type="ECO:0000313" key="9">
    <source>
        <dbReference type="EMBL" id="VFU10912.1"/>
    </source>
</evidence>
<gene>
    <name evidence="9" type="ORF">MTUNDRAET4_4031</name>
</gene>
<keyword evidence="3 7" id="KW-1133">Transmembrane helix</keyword>
<comment type="subcellular location">
    <subcellularLocation>
        <location evidence="1">Endomembrane system</location>
        <topology evidence="1">Multi-pass membrane protein</topology>
    </subcellularLocation>
</comment>
<feature type="transmembrane region" description="Helical" evidence="7">
    <location>
        <begin position="166"/>
        <end position="187"/>
    </location>
</feature>
<dbReference type="GO" id="GO:0008610">
    <property type="term" value="P:lipid biosynthetic process"/>
    <property type="evidence" value="ECO:0007669"/>
    <property type="project" value="InterPro"/>
</dbReference>
<reference evidence="9 10" key="1">
    <citation type="submission" date="2019-03" db="EMBL/GenBank/DDBJ databases">
        <authorList>
            <person name="Kox A.R. M."/>
        </authorList>
    </citation>
    <scope>NUCLEOTIDE SEQUENCE [LARGE SCALE GENOMIC DNA]</scope>
    <source>
        <strain evidence="9">MTUNDRAET4 annotated genome</strain>
    </source>
</reference>
<feature type="transmembrane region" description="Helical" evidence="7">
    <location>
        <begin position="43"/>
        <end position="62"/>
    </location>
</feature>
<evidence type="ECO:0000256" key="1">
    <source>
        <dbReference type="ARBA" id="ARBA00004127"/>
    </source>
</evidence>
<feature type="transmembrane region" description="Helical" evidence="7">
    <location>
        <begin position="74"/>
        <end position="106"/>
    </location>
</feature>
<evidence type="ECO:0000256" key="2">
    <source>
        <dbReference type="ARBA" id="ARBA00022692"/>
    </source>
</evidence>
<organism evidence="9 10">
    <name type="scientific">Methylocella tundrae</name>
    <dbReference type="NCBI Taxonomy" id="227605"/>
    <lineage>
        <taxon>Bacteria</taxon>
        <taxon>Pseudomonadati</taxon>
        <taxon>Pseudomonadota</taxon>
        <taxon>Alphaproteobacteria</taxon>
        <taxon>Hyphomicrobiales</taxon>
        <taxon>Beijerinckiaceae</taxon>
        <taxon>Methylocella</taxon>
    </lineage>
</organism>
<dbReference type="KEGG" id="mtun:MTUNDRAET4_4031"/>
<keyword evidence="6 7" id="KW-0472">Membrane</keyword>
<dbReference type="PANTHER" id="PTHR21624:SF1">
    <property type="entry name" value="ALKYLGLYCEROL MONOOXYGENASE"/>
    <property type="match status" value="1"/>
</dbReference>
<dbReference type="GO" id="GO:0050479">
    <property type="term" value="F:glyceryl-ether monooxygenase activity"/>
    <property type="evidence" value="ECO:0007669"/>
    <property type="project" value="TreeGrafter"/>
</dbReference>
<dbReference type="InterPro" id="IPR006694">
    <property type="entry name" value="Fatty_acid_hydroxylase"/>
</dbReference>
<feature type="domain" description="Fatty acid hydroxylase" evidence="8">
    <location>
        <begin position="122"/>
        <end position="255"/>
    </location>
</feature>
<keyword evidence="4" id="KW-0560">Oxidoreductase</keyword>
<keyword evidence="2 7" id="KW-0812">Transmembrane</keyword>
<proteinExistence type="predicted"/>
<evidence type="ECO:0000256" key="5">
    <source>
        <dbReference type="ARBA" id="ARBA00023098"/>
    </source>
</evidence>
<dbReference type="GO" id="GO:0012505">
    <property type="term" value="C:endomembrane system"/>
    <property type="evidence" value="ECO:0007669"/>
    <property type="project" value="UniProtKB-SubCell"/>
</dbReference>
<dbReference type="GO" id="GO:0006643">
    <property type="term" value="P:membrane lipid metabolic process"/>
    <property type="evidence" value="ECO:0007669"/>
    <property type="project" value="TreeGrafter"/>
</dbReference>
<name>A0A4U8Z5U8_METTU</name>
<evidence type="ECO:0000313" key="10">
    <source>
        <dbReference type="Proteomes" id="UP000294360"/>
    </source>
</evidence>